<dbReference type="InterPro" id="IPR008250">
    <property type="entry name" value="ATPase_P-typ_transduc_dom_A_sf"/>
</dbReference>
<dbReference type="InParanoid" id="C1F6K7"/>
<dbReference type="InterPro" id="IPR059000">
    <property type="entry name" value="ATPase_P-type_domA"/>
</dbReference>
<dbReference type="GO" id="GO:0005886">
    <property type="term" value="C:plasma membrane"/>
    <property type="evidence" value="ECO:0007669"/>
    <property type="project" value="TreeGrafter"/>
</dbReference>
<feature type="region of interest" description="Disordered" evidence="10">
    <location>
        <begin position="1"/>
        <end position="21"/>
    </location>
</feature>
<evidence type="ECO:0000256" key="2">
    <source>
        <dbReference type="ARBA" id="ARBA00022692"/>
    </source>
</evidence>
<evidence type="ECO:0000256" key="5">
    <source>
        <dbReference type="ARBA" id="ARBA00022840"/>
    </source>
</evidence>
<dbReference type="Pfam" id="PF00122">
    <property type="entry name" value="E1-E2_ATPase"/>
    <property type="match status" value="1"/>
</dbReference>
<comment type="subcellular location">
    <subcellularLocation>
        <location evidence="1">Membrane</location>
        <topology evidence="1">Multi-pass membrane protein</topology>
    </subcellularLocation>
</comment>
<dbReference type="SFLD" id="SFLDG00002">
    <property type="entry name" value="C1.7:_P-type_atpase_like"/>
    <property type="match status" value="1"/>
</dbReference>
<dbReference type="GO" id="GO:0046872">
    <property type="term" value="F:metal ion binding"/>
    <property type="evidence" value="ECO:0007669"/>
    <property type="project" value="UniProtKB-KW"/>
</dbReference>
<reference evidence="13 14" key="1">
    <citation type="journal article" date="2009" name="Appl. Environ. Microbiol.">
        <title>Three genomes from the phylum Acidobacteria provide insight into the lifestyles of these microorganisms in soils.</title>
        <authorList>
            <person name="Ward N.L."/>
            <person name="Challacombe J.F."/>
            <person name="Janssen P.H."/>
            <person name="Henrissat B."/>
            <person name="Coutinho P.M."/>
            <person name="Wu M."/>
            <person name="Xie G."/>
            <person name="Haft D.H."/>
            <person name="Sait M."/>
            <person name="Badger J."/>
            <person name="Barabote R.D."/>
            <person name="Bradley B."/>
            <person name="Brettin T.S."/>
            <person name="Brinkac L.M."/>
            <person name="Bruce D."/>
            <person name="Creasy T."/>
            <person name="Daugherty S.C."/>
            <person name="Davidsen T.M."/>
            <person name="DeBoy R.T."/>
            <person name="Detter J.C."/>
            <person name="Dodson R.J."/>
            <person name="Durkin A.S."/>
            <person name="Ganapathy A."/>
            <person name="Gwinn-Giglio M."/>
            <person name="Han C.S."/>
            <person name="Khouri H."/>
            <person name="Kiss H."/>
            <person name="Kothari S.P."/>
            <person name="Madupu R."/>
            <person name="Nelson K.E."/>
            <person name="Nelson W.C."/>
            <person name="Paulsen I."/>
            <person name="Penn K."/>
            <person name="Ren Q."/>
            <person name="Rosovitz M.J."/>
            <person name="Selengut J.D."/>
            <person name="Shrivastava S."/>
            <person name="Sullivan S.A."/>
            <person name="Tapia R."/>
            <person name="Thompson L.S."/>
            <person name="Watkins K.L."/>
            <person name="Yang Q."/>
            <person name="Yu C."/>
            <person name="Zafar N."/>
            <person name="Zhou L."/>
            <person name="Kuske C.R."/>
        </authorList>
    </citation>
    <scope>NUCLEOTIDE SEQUENCE [LARGE SCALE GENOMIC DNA]</scope>
    <source>
        <strain evidence="14">ATCC 51196 / DSM 11244 / BCRC 80197 / JCM 7670 / NBRC 15755 / NCIMB 13165 / 161</strain>
    </source>
</reference>
<keyword evidence="2 11" id="KW-0812">Transmembrane</keyword>
<dbReference type="InterPro" id="IPR018303">
    <property type="entry name" value="ATPase_P-typ_P_site"/>
</dbReference>
<dbReference type="InterPro" id="IPR001757">
    <property type="entry name" value="P_typ_ATPase"/>
</dbReference>
<dbReference type="InterPro" id="IPR023298">
    <property type="entry name" value="ATPase_P-typ_TM_dom_sf"/>
</dbReference>
<dbReference type="eggNOG" id="COG0474">
    <property type="taxonomic scope" value="Bacteria"/>
</dbReference>
<dbReference type="PANTHER" id="PTHR24093">
    <property type="entry name" value="CATION TRANSPORTING ATPASE"/>
    <property type="match status" value="1"/>
</dbReference>
<dbReference type="Proteomes" id="UP000002207">
    <property type="component" value="Chromosome"/>
</dbReference>
<feature type="transmembrane region" description="Helical" evidence="11">
    <location>
        <begin position="261"/>
        <end position="279"/>
    </location>
</feature>
<dbReference type="KEGG" id="aca:ACP_1509"/>
<keyword evidence="6" id="KW-0460">Magnesium</keyword>
<dbReference type="RefSeq" id="WP_015896641.1">
    <property type="nucleotide sequence ID" value="NC_012483.1"/>
</dbReference>
<evidence type="ECO:0000256" key="10">
    <source>
        <dbReference type="SAM" id="MobiDB-lite"/>
    </source>
</evidence>
<dbReference type="SUPFAM" id="SSF81653">
    <property type="entry name" value="Calcium ATPase, transduction domain A"/>
    <property type="match status" value="1"/>
</dbReference>
<keyword evidence="8 11" id="KW-1133">Transmembrane helix</keyword>
<feature type="transmembrane region" description="Helical" evidence="11">
    <location>
        <begin position="874"/>
        <end position="894"/>
    </location>
</feature>
<dbReference type="InterPro" id="IPR023214">
    <property type="entry name" value="HAD_sf"/>
</dbReference>
<feature type="transmembrane region" description="Helical" evidence="11">
    <location>
        <begin position="291"/>
        <end position="317"/>
    </location>
</feature>
<accession>C1F6K7</accession>
<keyword evidence="4" id="KW-0547">Nucleotide-binding</keyword>
<evidence type="ECO:0000313" key="13">
    <source>
        <dbReference type="EMBL" id="ACO32385.1"/>
    </source>
</evidence>
<feature type="transmembrane region" description="Helical" evidence="11">
    <location>
        <begin position="810"/>
        <end position="832"/>
    </location>
</feature>
<evidence type="ECO:0000256" key="6">
    <source>
        <dbReference type="ARBA" id="ARBA00022842"/>
    </source>
</evidence>
<organism evidence="13 14">
    <name type="scientific">Acidobacterium capsulatum (strain ATCC 51196 / DSM 11244 / BCRC 80197 / JCM 7670 / NBRC 15755 / NCIMB 13165 / 161)</name>
    <dbReference type="NCBI Taxonomy" id="240015"/>
    <lineage>
        <taxon>Bacteria</taxon>
        <taxon>Pseudomonadati</taxon>
        <taxon>Acidobacteriota</taxon>
        <taxon>Terriglobia</taxon>
        <taxon>Terriglobales</taxon>
        <taxon>Acidobacteriaceae</taxon>
        <taxon>Acidobacterium</taxon>
    </lineage>
</organism>
<dbReference type="PRINTS" id="PR00119">
    <property type="entry name" value="CATATPASE"/>
</dbReference>
<keyword evidence="3" id="KW-0479">Metal-binding</keyword>
<evidence type="ECO:0000256" key="8">
    <source>
        <dbReference type="ARBA" id="ARBA00022989"/>
    </source>
</evidence>
<keyword evidence="5" id="KW-0067">ATP-binding</keyword>
<dbReference type="Pfam" id="PF13246">
    <property type="entry name" value="Cation_ATPase"/>
    <property type="match status" value="1"/>
</dbReference>
<evidence type="ECO:0000256" key="7">
    <source>
        <dbReference type="ARBA" id="ARBA00022967"/>
    </source>
</evidence>
<dbReference type="Gene3D" id="1.20.1110.10">
    <property type="entry name" value="Calcium-transporting ATPase, transmembrane domain"/>
    <property type="match status" value="1"/>
</dbReference>
<evidence type="ECO:0000256" key="1">
    <source>
        <dbReference type="ARBA" id="ARBA00004141"/>
    </source>
</evidence>
<dbReference type="GO" id="GO:0005524">
    <property type="term" value="F:ATP binding"/>
    <property type="evidence" value="ECO:0007669"/>
    <property type="project" value="UniProtKB-KW"/>
</dbReference>
<keyword evidence="7" id="KW-1278">Translocase</keyword>
<evidence type="ECO:0000259" key="12">
    <source>
        <dbReference type="SMART" id="SM00831"/>
    </source>
</evidence>
<protein>
    <submittedName>
        <fullName evidence="13">Cation transport ATPase (P-type) family, type IIA subfamily</fullName>
        <ecNumber evidence="13">3.6.3.-</ecNumber>
    </submittedName>
</protein>
<feature type="domain" description="Cation-transporting P-type ATPase N-terminal" evidence="12">
    <location>
        <begin position="12"/>
        <end position="86"/>
    </location>
</feature>
<dbReference type="PROSITE" id="PS00154">
    <property type="entry name" value="ATPASE_E1_E2"/>
    <property type="match status" value="1"/>
</dbReference>
<evidence type="ECO:0000313" key="14">
    <source>
        <dbReference type="Proteomes" id="UP000002207"/>
    </source>
</evidence>
<dbReference type="Gene3D" id="3.40.1110.10">
    <property type="entry name" value="Calcium-transporting ATPase, cytoplasmic domain N"/>
    <property type="match status" value="1"/>
</dbReference>
<feature type="transmembrane region" description="Helical" evidence="11">
    <location>
        <begin position="906"/>
        <end position="926"/>
    </location>
</feature>
<dbReference type="SUPFAM" id="SSF56784">
    <property type="entry name" value="HAD-like"/>
    <property type="match status" value="1"/>
</dbReference>
<evidence type="ECO:0000256" key="4">
    <source>
        <dbReference type="ARBA" id="ARBA00022741"/>
    </source>
</evidence>
<dbReference type="SFLD" id="SFLDS00003">
    <property type="entry name" value="Haloacid_Dehalogenase"/>
    <property type="match status" value="1"/>
</dbReference>
<dbReference type="PANTHER" id="PTHR24093:SF513">
    <property type="entry name" value="CATION-TRANSPORTING ATPASE I-RELATED"/>
    <property type="match status" value="1"/>
</dbReference>
<evidence type="ECO:0000256" key="11">
    <source>
        <dbReference type="SAM" id="Phobius"/>
    </source>
</evidence>
<dbReference type="Gene3D" id="3.40.50.1000">
    <property type="entry name" value="HAD superfamily/HAD-like"/>
    <property type="match status" value="1"/>
</dbReference>
<keyword evidence="9 11" id="KW-0472">Membrane</keyword>
<dbReference type="InterPro" id="IPR006068">
    <property type="entry name" value="ATPase_P-typ_cation-transptr_C"/>
</dbReference>
<evidence type="ECO:0000256" key="3">
    <source>
        <dbReference type="ARBA" id="ARBA00022723"/>
    </source>
</evidence>
<name>C1F6K7_ACIC5</name>
<dbReference type="STRING" id="240015.ACP_1509"/>
<dbReference type="Pfam" id="PF00690">
    <property type="entry name" value="Cation_ATPase_N"/>
    <property type="match status" value="1"/>
</dbReference>
<dbReference type="InterPro" id="IPR036412">
    <property type="entry name" value="HAD-like_sf"/>
</dbReference>
<dbReference type="HOGENOM" id="CLU_002360_3_3_0"/>
<dbReference type="AlphaFoldDB" id="C1F6K7"/>
<dbReference type="SUPFAM" id="SSF81665">
    <property type="entry name" value="Calcium ATPase, transmembrane domain M"/>
    <property type="match status" value="1"/>
</dbReference>
<gene>
    <name evidence="13" type="ordered locus">ACP_1509</name>
</gene>
<evidence type="ECO:0000256" key="9">
    <source>
        <dbReference type="ARBA" id="ARBA00023136"/>
    </source>
</evidence>
<dbReference type="NCBIfam" id="TIGR01494">
    <property type="entry name" value="ATPase_P-type"/>
    <property type="match status" value="2"/>
</dbReference>
<dbReference type="PRINTS" id="PR00120">
    <property type="entry name" value="HATPASE"/>
</dbReference>
<dbReference type="GO" id="GO:0016887">
    <property type="term" value="F:ATP hydrolysis activity"/>
    <property type="evidence" value="ECO:0007669"/>
    <property type="project" value="InterPro"/>
</dbReference>
<dbReference type="InterPro" id="IPR044492">
    <property type="entry name" value="P_typ_ATPase_HD_dom"/>
</dbReference>
<dbReference type="EC" id="3.6.3.-" evidence="13"/>
<dbReference type="InterPro" id="IPR023299">
    <property type="entry name" value="ATPase_P-typ_cyto_dom_N"/>
</dbReference>
<proteinExistence type="predicted"/>
<dbReference type="InterPro" id="IPR004014">
    <property type="entry name" value="ATPase_P-typ_cation-transptr_N"/>
</dbReference>
<dbReference type="Gene3D" id="2.70.150.10">
    <property type="entry name" value="Calcium-transporting ATPase, cytoplasmic transduction domain A"/>
    <property type="match status" value="1"/>
</dbReference>
<dbReference type="SMART" id="SM00831">
    <property type="entry name" value="Cation_ATPase_N"/>
    <property type="match status" value="1"/>
</dbReference>
<dbReference type="SFLD" id="SFLDF00027">
    <property type="entry name" value="p-type_atpase"/>
    <property type="match status" value="1"/>
</dbReference>
<feature type="transmembrane region" description="Helical" evidence="11">
    <location>
        <begin position="93"/>
        <end position="113"/>
    </location>
</feature>
<dbReference type="Pfam" id="PF00689">
    <property type="entry name" value="Cation_ATPase_C"/>
    <property type="match status" value="1"/>
</dbReference>
<keyword evidence="13" id="KW-0378">Hydrolase</keyword>
<keyword evidence="14" id="KW-1185">Reference proteome</keyword>
<dbReference type="GO" id="GO:0005388">
    <property type="term" value="F:P-type calcium transporter activity"/>
    <property type="evidence" value="ECO:0007669"/>
    <property type="project" value="TreeGrafter"/>
</dbReference>
<sequence>MQPGVHTQSHKPPHQASPDEVRCDYATDMQRGLRADEADRRLLQYGPNALPHPEPPAIWFRLLRQLADVQVYLLLAAAAISLLVWSIGRESALPLEAIAILAIVVLNVLFGFLQEERAGRASMALQQMTPHEASVLRDGKLMRIDVRRIVPGDLLLIQEGDKIAADGRLIDVTALQTQEAALTGESQPIRKSIVTLPRATGIADRSNMIFAGTVAASGHARAIVTATGAATELGRIGAMLSATPDQLTPLQQELNALGKKLGAAVLIIAAVVVITLLSLQHTLSSTIILRALLFGIALAVAAIPEGLAAVITVVLALGVRRMARRGAIVRHLKAVETLGEATVIACDKTGTMTSNTMRVTCAATASGLSALVSSHAGPSVSSTHSFKGPSTPSAQCELTLALAAAALTNNARLRETSTGPIAEGDPTEAALLLAACEAGQYVKDLIAACPRIMEFPFTSERKRMSTLHHCLNHAREVFGAPSVLLIKGAADLLLDRATQEAVDGHWRPLTPERKQTWRTMQNNMAADALRTLGVAIRPLPALPSEGSDNAEQWERDLIFAGILGISDPPRPGVREAVAIARAAGVRTIMLTGDHAATALAVARALDISKDERVITGSQLSSMSDEELGQVAVHTSVFARVDPEHKLRLVKALRQNGDIVAMTGDGVNDAPALKAADIGIAMGITGTGVAKEAADMILADDNFATIVAAITEGKSIFKNIRRFLRYILACNAGEVLTLFAAVSFSSFANRGQDELVLPLLALQILWINLITDGAPALALGLEIPHLQGINICPPPVRARIPSKTRIIDRAMLADIGIVALIIAAGTLGLFYAVAGNLELRRTMAFTTLILFQLFNAFEARSSTQSILAGLFRNRWLWAATGAMLILQVLLLQWPAAGRIFGVVPLSLSHWIECAVTASTVVWGMEAVKWLRRIRFARKDPVQLGETASH</sequence>
<dbReference type="FunCoup" id="C1F6K7">
    <property type="interactions" value="247"/>
</dbReference>
<feature type="transmembrane region" description="Helical" evidence="11">
    <location>
        <begin position="69"/>
        <end position="87"/>
    </location>
</feature>
<dbReference type="EMBL" id="CP001472">
    <property type="protein sequence ID" value="ACO32385.1"/>
    <property type="molecule type" value="Genomic_DNA"/>
</dbReference>
<dbReference type="SUPFAM" id="SSF81660">
    <property type="entry name" value="Metal cation-transporting ATPase, ATP-binding domain N"/>
    <property type="match status" value="1"/>
</dbReference>
<feature type="transmembrane region" description="Helical" evidence="11">
    <location>
        <begin position="722"/>
        <end position="747"/>
    </location>
</feature>